<feature type="region of interest" description="Disordered" evidence="1">
    <location>
        <begin position="90"/>
        <end position="111"/>
    </location>
</feature>
<evidence type="ECO:0000313" key="3">
    <source>
        <dbReference type="Proteomes" id="UP000807159"/>
    </source>
</evidence>
<comment type="caution">
    <text evidence="2">The sequence shown here is derived from an EMBL/GenBank/DDBJ whole genome shotgun (WGS) entry which is preliminary data.</text>
</comment>
<gene>
    <name evidence="2" type="ORF">H0E87_031511</name>
</gene>
<evidence type="ECO:0000256" key="1">
    <source>
        <dbReference type="SAM" id="MobiDB-lite"/>
    </source>
</evidence>
<evidence type="ECO:0000313" key="2">
    <source>
        <dbReference type="EMBL" id="KAH8479649.1"/>
    </source>
</evidence>
<name>A0A8T2WCG7_POPDE</name>
<reference evidence="2" key="1">
    <citation type="journal article" date="2021" name="J. Hered.">
        <title>Genome Assembly of Salicaceae Populus deltoides (Eastern Cottonwood) I-69 Based on Nanopore Sequencing and Hi-C Technologies.</title>
        <authorList>
            <person name="Bai S."/>
            <person name="Wu H."/>
            <person name="Zhang J."/>
            <person name="Pan Z."/>
            <person name="Zhao W."/>
            <person name="Li Z."/>
            <person name="Tong C."/>
        </authorList>
    </citation>
    <scope>NUCLEOTIDE SEQUENCE</scope>
    <source>
        <tissue evidence="2">Leaf</tissue>
    </source>
</reference>
<accession>A0A8T2WCG7</accession>
<keyword evidence="3" id="KW-1185">Reference proteome</keyword>
<dbReference type="EMBL" id="JACEGQ020000087">
    <property type="protein sequence ID" value="KAH8479649.1"/>
    <property type="molecule type" value="Genomic_DNA"/>
</dbReference>
<dbReference type="AlphaFoldDB" id="A0A8T2WCG7"/>
<dbReference type="Proteomes" id="UP000807159">
    <property type="component" value="Unassembled WGS sequence"/>
</dbReference>
<feature type="compositionally biased region" description="Basic residues" evidence="1">
    <location>
        <begin position="99"/>
        <end position="110"/>
    </location>
</feature>
<sequence>MDNLGPLENTSVSEDPILNDIEKNTYNWSYSDSSNVDHLVGVRDIQNLNVDDNFLVLGTWDPMDEEMFSLDPIDFHSEEEPYKDRIDSYKKDRINRDHSNRHRSTKRHSRSNWGYGFSVYGG</sequence>
<proteinExistence type="predicted"/>
<protein>
    <submittedName>
        <fullName evidence="2">Uncharacterized protein</fullName>
    </submittedName>
</protein>
<organism evidence="2 3">
    <name type="scientific">Populus deltoides</name>
    <name type="common">Eastern poplar</name>
    <name type="synonym">Eastern cottonwood</name>
    <dbReference type="NCBI Taxonomy" id="3696"/>
    <lineage>
        <taxon>Eukaryota</taxon>
        <taxon>Viridiplantae</taxon>
        <taxon>Streptophyta</taxon>
        <taxon>Embryophyta</taxon>
        <taxon>Tracheophyta</taxon>
        <taxon>Spermatophyta</taxon>
        <taxon>Magnoliopsida</taxon>
        <taxon>eudicotyledons</taxon>
        <taxon>Gunneridae</taxon>
        <taxon>Pentapetalae</taxon>
        <taxon>rosids</taxon>
        <taxon>fabids</taxon>
        <taxon>Malpighiales</taxon>
        <taxon>Salicaceae</taxon>
        <taxon>Saliceae</taxon>
        <taxon>Populus</taxon>
    </lineage>
</organism>